<keyword evidence="2 5" id="KW-0689">Ribosomal protein</keyword>
<dbReference type="InterPro" id="IPR001790">
    <property type="entry name" value="Ribosomal_uL10"/>
</dbReference>
<dbReference type="EMBL" id="SCFR01000024">
    <property type="protein sequence ID" value="TFF65131.1"/>
    <property type="molecule type" value="Genomic_DNA"/>
</dbReference>
<comment type="caution">
    <text evidence="6">The sequence shown here is derived from an EMBL/GenBank/DDBJ whole genome shotgun (WGS) entry which is preliminary data.</text>
</comment>
<evidence type="ECO:0000256" key="2">
    <source>
        <dbReference type="ARBA" id="ARBA00022980"/>
    </source>
</evidence>
<dbReference type="GO" id="GO:0070180">
    <property type="term" value="F:large ribosomal subunit rRNA binding"/>
    <property type="evidence" value="ECO:0007669"/>
    <property type="project" value="UniProtKB-UniRule"/>
</dbReference>
<organism evidence="6 7">
    <name type="scientific">Helcococcus ovis</name>
    <dbReference type="NCBI Taxonomy" id="72026"/>
    <lineage>
        <taxon>Bacteria</taxon>
        <taxon>Bacillati</taxon>
        <taxon>Bacillota</taxon>
        <taxon>Tissierellia</taxon>
        <taxon>Tissierellales</taxon>
        <taxon>Peptoniphilaceae</taxon>
        <taxon>Helcococcus</taxon>
    </lineage>
</organism>
<dbReference type="RefSeq" id="WP_134710386.1">
    <property type="nucleotide sequence ID" value="NZ_CP119081.1"/>
</dbReference>
<sequence length="177" mass="19408">MSQSALSLKQQVVSEIKDAIQNSKSVVIVEYRGLNVEQVSDLRNKYRSEGVSYKVYKNTMVKIALEELGYEGFEEYLAGPNGFVFSNEDMVAGPRITVNFSKENEKLVVKAGLLDGKVVDVEDVKALAKLPTREVLVAQVLGGLNAPIAGFANVLQGTLRQVVYALNAVKEKQEQNA</sequence>
<dbReference type="InterPro" id="IPR002363">
    <property type="entry name" value="Ribosomal_uL10_CS_bac"/>
</dbReference>
<keyword evidence="3 5" id="KW-0687">Ribonucleoprotein</keyword>
<comment type="subunit">
    <text evidence="5">Part of the ribosomal stalk of the 50S ribosomal subunit. The N-terminus interacts with L11 and the large rRNA to form the base of the stalk. The C-terminus forms an elongated spine to which L12 dimers bind in a sequential fashion forming a multimeric L10(L12)X complex.</text>
</comment>
<comment type="function">
    <text evidence="5">Forms part of the ribosomal stalk, playing a central role in the interaction of the ribosome with GTP-bound translation factors.</text>
</comment>
<dbReference type="PANTHER" id="PTHR11560">
    <property type="entry name" value="39S RIBOSOMAL PROTEIN L10, MITOCHONDRIAL"/>
    <property type="match status" value="1"/>
</dbReference>
<evidence type="ECO:0000256" key="4">
    <source>
        <dbReference type="ARBA" id="ARBA00035202"/>
    </source>
</evidence>
<accession>A0A4R9C1K4</accession>
<proteinExistence type="inferred from homology"/>
<dbReference type="InterPro" id="IPR047865">
    <property type="entry name" value="Ribosomal_uL10_bac_type"/>
</dbReference>
<name>A0A4R9C1K4_9FIRM</name>
<reference evidence="6 7" key="1">
    <citation type="submission" date="2019-01" db="EMBL/GenBank/DDBJ databases">
        <title>Draft Genome Sequences of Helcococcus ovis Strains Isolated from the Uterus and Vagina of Dairy Cows with Metritis.</title>
        <authorList>
            <person name="Cunha F."/>
            <person name="Jeon S.J."/>
            <person name="Kutzer P."/>
            <person name="Galvao K.N."/>
        </authorList>
    </citation>
    <scope>NUCLEOTIDE SEQUENCE [LARGE SCALE GENOMIC DNA]</scope>
    <source>
        <strain evidence="6 7">KG-37</strain>
    </source>
</reference>
<dbReference type="CDD" id="cd05797">
    <property type="entry name" value="Ribosomal_L10"/>
    <property type="match status" value="1"/>
</dbReference>
<comment type="similarity">
    <text evidence="1 5">Belongs to the universal ribosomal protein uL10 family.</text>
</comment>
<keyword evidence="7" id="KW-1185">Reference proteome</keyword>
<dbReference type="HAMAP" id="MF_00362">
    <property type="entry name" value="Ribosomal_uL10"/>
    <property type="match status" value="1"/>
</dbReference>
<protein>
    <recommendedName>
        <fullName evidence="4 5">Large ribosomal subunit protein uL10</fullName>
    </recommendedName>
</protein>
<dbReference type="AlphaFoldDB" id="A0A4R9C1K4"/>
<evidence type="ECO:0000256" key="3">
    <source>
        <dbReference type="ARBA" id="ARBA00023274"/>
    </source>
</evidence>
<dbReference type="GO" id="GO:0015934">
    <property type="term" value="C:large ribosomal subunit"/>
    <property type="evidence" value="ECO:0007669"/>
    <property type="project" value="InterPro"/>
</dbReference>
<dbReference type="Pfam" id="PF00466">
    <property type="entry name" value="Ribosomal_L10"/>
    <property type="match status" value="1"/>
</dbReference>
<dbReference type="GO" id="GO:0003735">
    <property type="term" value="F:structural constituent of ribosome"/>
    <property type="evidence" value="ECO:0007669"/>
    <property type="project" value="InterPro"/>
</dbReference>
<dbReference type="SUPFAM" id="SSF160369">
    <property type="entry name" value="Ribosomal protein L10-like"/>
    <property type="match status" value="1"/>
</dbReference>
<evidence type="ECO:0000313" key="6">
    <source>
        <dbReference type="EMBL" id="TFF65131.1"/>
    </source>
</evidence>
<dbReference type="NCBIfam" id="NF000955">
    <property type="entry name" value="PRK00099.1-1"/>
    <property type="match status" value="1"/>
</dbReference>
<evidence type="ECO:0000313" key="7">
    <source>
        <dbReference type="Proteomes" id="UP000297454"/>
    </source>
</evidence>
<dbReference type="GO" id="GO:0006412">
    <property type="term" value="P:translation"/>
    <property type="evidence" value="ECO:0007669"/>
    <property type="project" value="UniProtKB-UniRule"/>
</dbReference>
<keyword evidence="5" id="KW-0699">rRNA-binding</keyword>
<gene>
    <name evidence="5" type="primary">rplJ</name>
    <name evidence="6" type="ORF">EQF91_06515</name>
</gene>
<evidence type="ECO:0000256" key="5">
    <source>
        <dbReference type="HAMAP-Rule" id="MF_00362"/>
    </source>
</evidence>
<dbReference type="InterPro" id="IPR022973">
    <property type="entry name" value="Ribosomal_uL10_bac"/>
</dbReference>
<dbReference type="Proteomes" id="UP000297454">
    <property type="component" value="Unassembled WGS sequence"/>
</dbReference>
<dbReference type="OrthoDB" id="9808307at2"/>
<dbReference type="Gene3D" id="6.10.250.290">
    <property type="match status" value="1"/>
</dbReference>
<evidence type="ECO:0000256" key="1">
    <source>
        <dbReference type="ARBA" id="ARBA00008889"/>
    </source>
</evidence>
<dbReference type="PROSITE" id="PS01109">
    <property type="entry name" value="RIBOSOMAL_L10"/>
    <property type="match status" value="1"/>
</dbReference>
<dbReference type="InterPro" id="IPR043141">
    <property type="entry name" value="Ribosomal_uL10-like_sf"/>
</dbReference>
<dbReference type="GeneID" id="97030487"/>
<dbReference type="Gene3D" id="3.30.70.1730">
    <property type="match status" value="1"/>
</dbReference>
<keyword evidence="5" id="KW-0694">RNA-binding</keyword>